<protein>
    <recommendedName>
        <fullName evidence="2">Inner membrane protein YgaP-like transmembrane domain-containing protein</fullName>
    </recommendedName>
</protein>
<feature type="domain" description="Inner membrane protein YgaP-like transmembrane" evidence="2">
    <location>
        <begin position="2"/>
        <end position="62"/>
    </location>
</feature>
<evidence type="ECO:0000313" key="3">
    <source>
        <dbReference type="EMBL" id="GLS92560.1"/>
    </source>
</evidence>
<comment type="caution">
    <text evidence="3">The sequence shown here is derived from an EMBL/GenBank/DDBJ whole genome shotgun (WGS) entry which is preliminary data.</text>
</comment>
<dbReference type="RefSeq" id="WP_284205666.1">
    <property type="nucleotide sequence ID" value="NZ_BSPQ01000026.1"/>
</dbReference>
<organism evidence="3 4">
    <name type="scientific">Psychromonas marina</name>
    <dbReference type="NCBI Taxonomy" id="88364"/>
    <lineage>
        <taxon>Bacteria</taxon>
        <taxon>Pseudomonadati</taxon>
        <taxon>Pseudomonadota</taxon>
        <taxon>Gammaproteobacteria</taxon>
        <taxon>Alteromonadales</taxon>
        <taxon>Psychromonadaceae</taxon>
        <taxon>Psychromonas</taxon>
    </lineage>
</organism>
<dbReference type="EMBL" id="BSPQ01000026">
    <property type="protein sequence ID" value="GLS92560.1"/>
    <property type="molecule type" value="Genomic_DNA"/>
</dbReference>
<gene>
    <name evidence="3" type="ORF">GCM10007916_36320</name>
</gene>
<keyword evidence="4" id="KW-1185">Reference proteome</keyword>
<dbReference type="Gene3D" id="6.10.140.1340">
    <property type="match status" value="1"/>
</dbReference>
<evidence type="ECO:0000313" key="4">
    <source>
        <dbReference type="Proteomes" id="UP001157353"/>
    </source>
</evidence>
<dbReference type="Pfam" id="PF11127">
    <property type="entry name" value="YgaP-like_TM"/>
    <property type="match status" value="1"/>
</dbReference>
<name>A0ABQ6E5G9_9GAMM</name>
<evidence type="ECO:0000256" key="1">
    <source>
        <dbReference type="SAM" id="Phobius"/>
    </source>
</evidence>
<dbReference type="InterPro" id="IPR021309">
    <property type="entry name" value="YgaP-like_TM"/>
</dbReference>
<accession>A0ABQ6E5G9</accession>
<proteinExistence type="predicted"/>
<sequence length="66" mass="7157">MTIENGIKVLAGSMVLLSVVLTQFVHPNFIWLTVFVGANLLQSAFTGICPAVFFLKILGCKAETDK</sequence>
<feature type="transmembrane region" description="Helical" evidence="1">
    <location>
        <begin position="31"/>
        <end position="58"/>
    </location>
</feature>
<feature type="transmembrane region" description="Helical" evidence="1">
    <location>
        <begin position="7"/>
        <end position="25"/>
    </location>
</feature>
<reference evidence="4" key="1">
    <citation type="journal article" date="2019" name="Int. J. Syst. Evol. Microbiol.">
        <title>The Global Catalogue of Microorganisms (GCM) 10K type strain sequencing project: providing services to taxonomists for standard genome sequencing and annotation.</title>
        <authorList>
            <consortium name="The Broad Institute Genomics Platform"/>
            <consortium name="The Broad Institute Genome Sequencing Center for Infectious Disease"/>
            <person name="Wu L."/>
            <person name="Ma J."/>
        </authorList>
    </citation>
    <scope>NUCLEOTIDE SEQUENCE [LARGE SCALE GENOMIC DNA]</scope>
    <source>
        <strain evidence="4">NBRC 103166</strain>
    </source>
</reference>
<keyword evidence="1" id="KW-1133">Transmembrane helix</keyword>
<keyword evidence="1" id="KW-0472">Membrane</keyword>
<keyword evidence="1" id="KW-0812">Transmembrane</keyword>
<dbReference type="Proteomes" id="UP001157353">
    <property type="component" value="Unassembled WGS sequence"/>
</dbReference>
<evidence type="ECO:0000259" key="2">
    <source>
        <dbReference type="Pfam" id="PF11127"/>
    </source>
</evidence>